<dbReference type="EMBL" id="JANJQO010000852">
    <property type="protein sequence ID" value="KAJ2974263.1"/>
    <property type="molecule type" value="Genomic_DNA"/>
</dbReference>
<gene>
    <name evidence="1" type="ORF">NQ176_g6149</name>
</gene>
<keyword evidence="2" id="KW-1185">Reference proteome</keyword>
<reference evidence="1" key="1">
    <citation type="submission" date="2022-08" db="EMBL/GenBank/DDBJ databases">
        <title>Genome Sequence of Lecanicillium fungicola.</title>
        <authorList>
            <person name="Buettner E."/>
        </authorList>
    </citation>
    <scope>NUCLEOTIDE SEQUENCE</scope>
    <source>
        <strain evidence="1">Babe33</strain>
    </source>
</reference>
<comment type="caution">
    <text evidence="1">The sequence shown here is derived from an EMBL/GenBank/DDBJ whole genome shotgun (WGS) entry which is preliminary data.</text>
</comment>
<evidence type="ECO:0000313" key="2">
    <source>
        <dbReference type="Proteomes" id="UP001143910"/>
    </source>
</evidence>
<organism evidence="1 2">
    <name type="scientific">Zarea fungicola</name>
    <dbReference type="NCBI Taxonomy" id="93591"/>
    <lineage>
        <taxon>Eukaryota</taxon>
        <taxon>Fungi</taxon>
        <taxon>Dikarya</taxon>
        <taxon>Ascomycota</taxon>
        <taxon>Pezizomycotina</taxon>
        <taxon>Sordariomycetes</taxon>
        <taxon>Hypocreomycetidae</taxon>
        <taxon>Hypocreales</taxon>
        <taxon>Cordycipitaceae</taxon>
        <taxon>Zarea</taxon>
    </lineage>
</organism>
<proteinExistence type="predicted"/>
<evidence type="ECO:0000313" key="1">
    <source>
        <dbReference type="EMBL" id="KAJ2974263.1"/>
    </source>
</evidence>
<protein>
    <submittedName>
        <fullName evidence="1">Uncharacterized protein</fullName>
    </submittedName>
</protein>
<sequence length="293" mass="32496">MPKQEIRKHELDPSIHAVGYLYAFEIIEDKDDGRLHDDTKDSQRANGADLIPVSQISKLFYTNSAAILNIKSDMEANNTPILLIKRELDCSDSLTASKISDEATQRHTKDRLFDETSRDTQRDYSDAGVSVQQRHSNFPSYLDPEWIALAMYAADETNGSQADDSEYDSLESDYATDVGSCDSHTVDDNFVGQLQSLSVNYASTVSQQSASIDDISKPQVTVATASETTPSDPFHSVTTSLSLLELLTRLAVLQETQQQSHLSIPDHIITCFLSRGLRPYSITENQAIPNDRG</sequence>
<name>A0ACC1N5J2_9HYPO</name>
<dbReference type="Proteomes" id="UP001143910">
    <property type="component" value="Unassembled WGS sequence"/>
</dbReference>
<accession>A0ACC1N5J2</accession>